<feature type="transmembrane region" description="Helical" evidence="3">
    <location>
        <begin position="650"/>
        <end position="669"/>
    </location>
</feature>
<dbReference type="Gene3D" id="1.20.1250.20">
    <property type="entry name" value="MFS general substrate transporter like domains"/>
    <property type="match status" value="2"/>
</dbReference>
<proteinExistence type="predicted"/>
<keyword evidence="3" id="KW-0812">Transmembrane</keyword>
<dbReference type="PROSITE" id="PS50850">
    <property type="entry name" value="MFS"/>
    <property type="match status" value="1"/>
</dbReference>
<keyword evidence="3" id="KW-0472">Membrane</keyword>
<evidence type="ECO:0000256" key="3">
    <source>
        <dbReference type="SAM" id="Phobius"/>
    </source>
</evidence>
<comment type="caution">
    <text evidence="5">The sequence shown here is derived from an EMBL/GenBank/DDBJ whole genome shotgun (WGS) entry which is preliminary data.</text>
</comment>
<dbReference type="Pfam" id="PF07690">
    <property type="entry name" value="MFS_1"/>
    <property type="match status" value="1"/>
</dbReference>
<dbReference type="InterPro" id="IPR036259">
    <property type="entry name" value="MFS_trans_sf"/>
</dbReference>
<feature type="transmembrane region" description="Helical" evidence="3">
    <location>
        <begin position="620"/>
        <end position="638"/>
    </location>
</feature>
<feature type="domain" description="Major facilitator superfamily (MFS) profile" evidence="4">
    <location>
        <begin position="68"/>
        <end position="674"/>
    </location>
</feature>
<reference evidence="5" key="1">
    <citation type="submission" date="2019-08" db="EMBL/GenBank/DDBJ databases">
        <title>The genome of the North American firefly Photinus pyralis.</title>
        <authorList>
            <consortium name="Photinus pyralis genome working group"/>
            <person name="Fallon T.R."/>
            <person name="Sander Lower S.E."/>
            <person name="Weng J.-K."/>
        </authorList>
    </citation>
    <scope>NUCLEOTIDE SEQUENCE</scope>
    <source>
        <strain evidence="5">TRF0915ILg1</strain>
        <tissue evidence="5">Whole body</tissue>
    </source>
</reference>
<feature type="transmembrane region" description="Helical" evidence="3">
    <location>
        <begin position="529"/>
        <end position="547"/>
    </location>
</feature>
<protein>
    <recommendedName>
        <fullName evidence="4">Major facilitator superfamily (MFS) profile domain-containing protein</fullName>
    </recommendedName>
</protein>
<sequence length="690" mass="75110">MSPNGVSTTNDGGYLPVSTNPSTNNEQPPTYEESQVPTEAREAEASSASSETSQSDNAGLVVPPDGGWGWVVVIGSFACNMIVDGIIFAFGMFLDDIATTFDVSTAYVSLVGSLLSGFYLMVGPFTSALANRYGFRLVAIVGSILAAIAFGLSYFATSVMFLCISYGVIGGIGFGFIYVPAVITVGFYFEKWRALATGIGVCGSGIGTFVFAPLCAWLVNNLGWRYSFVVQAFIILFCILFGATFRPLKPTKIKDLKDKETSEQPELVMDSSKLPVATRIKMEEALANMKSNSSHSLNENQSTIPRMLGVNNNADYPTAAEVWKGDSHKVYHTISVPHNQRVTQLNTQEKRRSVPLISNEDVPKNSENNDGTAPLLDDKDTNPIIMNNRRHTVSEKRPRAVSESHGARSRRSTLTATDINRPLYRDDIFFGASLSRLPQYTSQTSVAYNLSVMRPPTKNDVEEERRKECRLCPESVRRPLATMLDISLLKSASFLILAVSGALTMMGFYVPFMYMKERAIISGMDTDRAVWLISAIGIANTIGRVVTGLFSSLPSVNVLLVNNVAISVGGVATILSGLSTSIEYQFFYATVFGLSISCFASLRSILVVELLGLERLTNAFGLLLLFQGIAACIGAPMAGEFFNATGSYDYSFYLSGSLILASAVICYPLNMVNRWEKRKLGVIEEKAVPV</sequence>
<evidence type="ECO:0000259" key="4">
    <source>
        <dbReference type="PROSITE" id="PS50850"/>
    </source>
</evidence>
<dbReference type="OrthoDB" id="6509908at2759"/>
<feature type="transmembrane region" description="Helical" evidence="3">
    <location>
        <begin position="487"/>
        <end position="509"/>
    </location>
</feature>
<dbReference type="GO" id="GO:0008028">
    <property type="term" value="F:monocarboxylic acid transmembrane transporter activity"/>
    <property type="evidence" value="ECO:0007669"/>
    <property type="project" value="TreeGrafter"/>
</dbReference>
<evidence type="ECO:0000256" key="2">
    <source>
        <dbReference type="SAM" id="MobiDB-lite"/>
    </source>
</evidence>
<feature type="transmembrane region" description="Helical" evidence="3">
    <location>
        <begin position="68"/>
        <end position="94"/>
    </location>
</feature>
<dbReference type="SUPFAM" id="SSF103473">
    <property type="entry name" value="MFS general substrate transporter"/>
    <property type="match status" value="1"/>
</dbReference>
<feature type="transmembrane region" description="Helical" evidence="3">
    <location>
        <begin position="137"/>
        <end position="156"/>
    </location>
</feature>
<dbReference type="PANTHER" id="PTHR11360:SF238">
    <property type="entry name" value="SD10469P"/>
    <property type="match status" value="1"/>
</dbReference>
<feature type="region of interest" description="Disordered" evidence="2">
    <location>
        <begin position="347"/>
        <end position="412"/>
    </location>
</feature>
<dbReference type="InterPro" id="IPR020846">
    <property type="entry name" value="MFS_dom"/>
</dbReference>
<feature type="compositionally biased region" description="Polar residues" evidence="2">
    <location>
        <begin position="1"/>
        <end position="37"/>
    </location>
</feature>
<feature type="transmembrane region" description="Helical" evidence="3">
    <location>
        <begin position="106"/>
        <end position="125"/>
    </location>
</feature>
<gene>
    <name evidence="5" type="ORF">ILUMI_10797</name>
</gene>
<feature type="transmembrane region" description="Helical" evidence="3">
    <location>
        <begin position="586"/>
        <end position="608"/>
    </location>
</feature>
<accession>A0A8K0CX64</accession>
<dbReference type="EMBL" id="VTPC01005993">
    <property type="protein sequence ID" value="KAF2895373.1"/>
    <property type="molecule type" value="Genomic_DNA"/>
</dbReference>
<dbReference type="InterPro" id="IPR011701">
    <property type="entry name" value="MFS"/>
</dbReference>
<name>A0A8K0CX64_IGNLU</name>
<evidence type="ECO:0000256" key="1">
    <source>
        <dbReference type="ARBA" id="ARBA00004141"/>
    </source>
</evidence>
<dbReference type="InterPro" id="IPR050327">
    <property type="entry name" value="Proton-linked_MCT"/>
</dbReference>
<organism evidence="5 6">
    <name type="scientific">Ignelater luminosus</name>
    <name type="common">Cucubano</name>
    <name type="synonym">Pyrophorus luminosus</name>
    <dbReference type="NCBI Taxonomy" id="2038154"/>
    <lineage>
        <taxon>Eukaryota</taxon>
        <taxon>Metazoa</taxon>
        <taxon>Ecdysozoa</taxon>
        <taxon>Arthropoda</taxon>
        <taxon>Hexapoda</taxon>
        <taxon>Insecta</taxon>
        <taxon>Pterygota</taxon>
        <taxon>Neoptera</taxon>
        <taxon>Endopterygota</taxon>
        <taxon>Coleoptera</taxon>
        <taxon>Polyphaga</taxon>
        <taxon>Elateriformia</taxon>
        <taxon>Elateroidea</taxon>
        <taxon>Elateridae</taxon>
        <taxon>Agrypninae</taxon>
        <taxon>Pyrophorini</taxon>
        <taxon>Ignelater</taxon>
    </lineage>
</organism>
<evidence type="ECO:0000313" key="6">
    <source>
        <dbReference type="Proteomes" id="UP000801492"/>
    </source>
</evidence>
<dbReference type="GO" id="GO:0016020">
    <property type="term" value="C:membrane"/>
    <property type="evidence" value="ECO:0007669"/>
    <property type="project" value="UniProtKB-SubCell"/>
</dbReference>
<dbReference type="PANTHER" id="PTHR11360">
    <property type="entry name" value="MONOCARBOXYLATE TRANSPORTER"/>
    <property type="match status" value="1"/>
</dbReference>
<feature type="region of interest" description="Disordered" evidence="2">
    <location>
        <begin position="1"/>
        <end position="58"/>
    </location>
</feature>
<dbReference type="AlphaFoldDB" id="A0A8K0CX64"/>
<dbReference type="Proteomes" id="UP000801492">
    <property type="component" value="Unassembled WGS sequence"/>
</dbReference>
<comment type="subcellular location">
    <subcellularLocation>
        <location evidence="1">Membrane</location>
        <topology evidence="1">Multi-pass membrane protein</topology>
    </subcellularLocation>
</comment>
<evidence type="ECO:0000313" key="5">
    <source>
        <dbReference type="EMBL" id="KAF2895373.1"/>
    </source>
</evidence>
<keyword evidence="6" id="KW-1185">Reference proteome</keyword>
<feature type="compositionally biased region" description="Basic and acidic residues" evidence="2">
    <location>
        <begin position="392"/>
        <end position="406"/>
    </location>
</feature>
<feature type="transmembrane region" description="Helical" evidence="3">
    <location>
        <begin position="559"/>
        <end position="580"/>
    </location>
</feature>
<feature type="transmembrane region" description="Helical" evidence="3">
    <location>
        <begin position="196"/>
        <end position="219"/>
    </location>
</feature>
<keyword evidence="3" id="KW-1133">Transmembrane helix</keyword>
<feature type="transmembrane region" description="Helical" evidence="3">
    <location>
        <begin position="225"/>
        <end position="245"/>
    </location>
</feature>
<feature type="transmembrane region" description="Helical" evidence="3">
    <location>
        <begin position="168"/>
        <end position="189"/>
    </location>
</feature>